<dbReference type="InterPro" id="IPR003961">
    <property type="entry name" value="FN3_dom"/>
</dbReference>
<gene>
    <name evidence="5" type="ORF">MSL71_18760</name>
</gene>
<feature type="domain" description="Fibronectin type-III" evidence="4">
    <location>
        <begin position="183"/>
        <end position="288"/>
    </location>
</feature>
<keyword evidence="1 3" id="KW-0732">Signal</keyword>
<feature type="signal peptide" evidence="3">
    <location>
        <begin position="1"/>
        <end position="24"/>
    </location>
</feature>
<dbReference type="CDD" id="cd00063">
    <property type="entry name" value="FN3"/>
    <property type="match status" value="1"/>
</dbReference>
<reference evidence="5 6" key="1">
    <citation type="submission" date="2019-03" db="EMBL/GenBank/DDBJ databases">
        <authorList>
            <person name="Nijsse B."/>
        </authorList>
    </citation>
    <scope>NUCLEOTIDE SEQUENCE [LARGE SCALE GENOMIC DNA]</scope>
    <source>
        <strain evidence="5">Desulfoluna butyratoxydans MSL71</strain>
    </source>
</reference>
<organism evidence="5 6">
    <name type="scientific">Desulfoluna butyratoxydans</name>
    <dbReference type="NCBI Taxonomy" id="231438"/>
    <lineage>
        <taxon>Bacteria</taxon>
        <taxon>Pseudomonadati</taxon>
        <taxon>Thermodesulfobacteriota</taxon>
        <taxon>Desulfobacteria</taxon>
        <taxon>Desulfobacterales</taxon>
        <taxon>Desulfolunaceae</taxon>
        <taxon>Desulfoluna</taxon>
    </lineage>
</organism>
<feature type="chain" id="PRO_5020894450" evidence="3">
    <location>
        <begin position="25"/>
        <end position="579"/>
    </location>
</feature>
<evidence type="ECO:0000313" key="5">
    <source>
        <dbReference type="EMBL" id="VFQ44231.1"/>
    </source>
</evidence>
<evidence type="ECO:0000256" key="3">
    <source>
        <dbReference type="SAM" id="SignalP"/>
    </source>
</evidence>
<dbReference type="InterPro" id="IPR053784">
    <property type="entry name" value="Choice_anch_U_dom"/>
</dbReference>
<evidence type="ECO:0000256" key="1">
    <source>
        <dbReference type="ARBA" id="ARBA00022729"/>
    </source>
</evidence>
<dbReference type="InterPro" id="IPR014755">
    <property type="entry name" value="Cu-Rt/internalin_Ig-like"/>
</dbReference>
<keyword evidence="6" id="KW-1185">Reference proteome</keyword>
<dbReference type="Pfam" id="PF13205">
    <property type="entry name" value="Big_5"/>
    <property type="match status" value="1"/>
</dbReference>
<dbReference type="InterPro" id="IPR036116">
    <property type="entry name" value="FN3_sf"/>
</dbReference>
<proteinExistence type="predicted"/>
<sequence>MKKRTHCLMALFLCVLLFAADASARINSPTNWRWRNDDGTEETASWATKEARQPATLVGSDEIIRLRFDNIHGFDCGELKVKGAGSDFFTLYSDFFCYGDSRFLTDGEPAQRRLARDSWSEFSYHPGGVAVESPCLIMAPPNNTFQEIELCLKVKEGQGISEGTYTFQLPDGYPTRVGLVYKHPRAATVSTLSPLEIAATSATGRGNLTDLGLRYPVSYGVCWSDSQDPDTSCSRTDGGKTGSTGVFGHAMTGLSPGTTYYVRAFAVNTGGTAYGEQVRFTTLSSPDTEEPRVTGCNIGENDDSVSLNITPMVTFSEPMDSESLTPVSLNLTTAGGVKPPFRHVYVEASRTLVVIPESDLPADTLLTLTISTSVRDRAGNSLYETFVRHFTTANPGADEDSDGVPDSLEKFPGDSSRATVATVTNTGHFTLDASVLKPGVTLADVRTLSEFDPSLGTTGKPRDAEFPDGVLGYQLQSVGGGESVELPVGMPSILPEGTRVYKVTEAGYVEITERCRMEGKTLYVTLTDGGAGDADGEVNGTIDDPLAVAVPKASPSPDTDPVGGTDQGGPCFVRSAGWR</sequence>
<dbReference type="AlphaFoldDB" id="A0A4U8YKQ7"/>
<evidence type="ECO:0000259" key="4">
    <source>
        <dbReference type="PROSITE" id="PS50853"/>
    </source>
</evidence>
<evidence type="ECO:0000256" key="2">
    <source>
        <dbReference type="SAM" id="MobiDB-lite"/>
    </source>
</evidence>
<name>A0A4U8YKQ7_9BACT</name>
<feature type="region of interest" description="Disordered" evidence="2">
    <location>
        <begin position="552"/>
        <end position="579"/>
    </location>
</feature>
<dbReference type="InterPro" id="IPR013783">
    <property type="entry name" value="Ig-like_fold"/>
</dbReference>
<dbReference type="EMBL" id="CAADHO010000003">
    <property type="protein sequence ID" value="VFQ44231.1"/>
    <property type="molecule type" value="Genomic_DNA"/>
</dbReference>
<accession>A0A4U8YKQ7</accession>
<dbReference type="PROSITE" id="PS50853">
    <property type="entry name" value="FN3"/>
    <property type="match status" value="1"/>
</dbReference>
<dbReference type="NCBIfam" id="NF041766">
    <property type="entry name" value="choice_anch_U"/>
    <property type="match status" value="1"/>
</dbReference>
<dbReference type="RefSeq" id="WP_180139284.1">
    <property type="nucleotide sequence ID" value="NZ_CAADHO010000003.1"/>
</dbReference>
<dbReference type="Gene3D" id="2.60.40.10">
    <property type="entry name" value="Immunoglobulins"/>
    <property type="match status" value="1"/>
</dbReference>
<dbReference type="Gene3D" id="2.60.40.1220">
    <property type="match status" value="1"/>
</dbReference>
<protein>
    <submittedName>
        <fullName evidence="5">Fibronectin type iii</fullName>
    </submittedName>
</protein>
<dbReference type="SUPFAM" id="SSF49265">
    <property type="entry name" value="Fibronectin type III"/>
    <property type="match status" value="1"/>
</dbReference>
<evidence type="ECO:0000313" key="6">
    <source>
        <dbReference type="Proteomes" id="UP000507962"/>
    </source>
</evidence>
<dbReference type="Proteomes" id="UP000507962">
    <property type="component" value="Unassembled WGS sequence"/>
</dbReference>
<dbReference type="InterPro" id="IPR032812">
    <property type="entry name" value="SbsA_Ig"/>
</dbReference>